<keyword evidence="2" id="KW-0378">Hydrolase</keyword>
<dbReference type="EMBL" id="JACHGT010000006">
    <property type="protein sequence ID" value="MBB6035060.1"/>
    <property type="molecule type" value="Genomic_DNA"/>
</dbReference>
<evidence type="ECO:0000313" key="2">
    <source>
        <dbReference type="EMBL" id="MBB6035060.1"/>
    </source>
</evidence>
<dbReference type="AlphaFoldDB" id="A0A841FSV4"/>
<keyword evidence="3" id="KW-1185">Reference proteome</keyword>
<dbReference type="SUPFAM" id="SSF51695">
    <property type="entry name" value="PLC-like phosphodiesterases"/>
    <property type="match status" value="1"/>
</dbReference>
<sequence length="250" mass="27644">MSGQARRQPMIVAHRGSNETLPEHSLAAYAEAIALGADALECDVRLTKDGHLVLHHDRLVNRTSDGVGAVSDLTLSALKRLDFSVNREGVPTGPAHREIVTLPQLLELAAGAPRPVKLCVETKHPTRYGARVERRLFSLLKRYPQVETTVMSFSRTALHRARVMSPDTPLVWLFQYPLGPPPPFAGTIGVDVRLVKKRTDMIERAHRSGRKVFVWTVNDPADAVMLARHNVDAIISDRPGVIREALKAKV</sequence>
<dbReference type="InterPro" id="IPR017946">
    <property type="entry name" value="PLC-like_Pdiesterase_TIM-brl"/>
</dbReference>
<protein>
    <submittedName>
        <fullName evidence="2">Glycerophosphoryl diester phosphodiesterase</fullName>
        <ecNumber evidence="2">3.1.4.46</ecNumber>
    </submittedName>
</protein>
<proteinExistence type="predicted"/>
<dbReference type="GO" id="GO:0008889">
    <property type="term" value="F:glycerophosphodiester phosphodiesterase activity"/>
    <property type="evidence" value="ECO:0007669"/>
    <property type="project" value="UniProtKB-EC"/>
</dbReference>
<accession>A0A841FSV4</accession>
<dbReference type="GO" id="GO:0006629">
    <property type="term" value="P:lipid metabolic process"/>
    <property type="evidence" value="ECO:0007669"/>
    <property type="project" value="InterPro"/>
</dbReference>
<dbReference type="PROSITE" id="PS51704">
    <property type="entry name" value="GP_PDE"/>
    <property type="match status" value="1"/>
</dbReference>
<reference evidence="2 3" key="1">
    <citation type="submission" date="2020-08" db="EMBL/GenBank/DDBJ databases">
        <title>Genomic Encyclopedia of Type Strains, Phase IV (KMG-IV): sequencing the most valuable type-strain genomes for metagenomic binning, comparative biology and taxonomic classification.</title>
        <authorList>
            <person name="Goeker M."/>
        </authorList>
    </citation>
    <scope>NUCLEOTIDE SEQUENCE [LARGE SCALE GENOMIC DNA]</scope>
    <source>
        <strain evidence="2 3">YIM 65646</strain>
    </source>
</reference>
<dbReference type="Pfam" id="PF03009">
    <property type="entry name" value="GDPD"/>
    <property type="match status" value="1"/>
</dbReference>
<dbReference type="RefSeq" id="WP_184787939.1">
    <property type="nucleotide sequence ID" value="NZ_BONT01000007.1"/>
</dbReference>
<dbReference type="InterPro" id="IPR030395">
    <property type="entry name" value="GP_PDE_dom"/>
</dbReference>
<dbReference type="Proteomes" id="UP000548476">
    <property type="component" value="Unassembled WGS sequence"/>
</dbReference>
<evidence type="ECO:0000313" key="3">
    <source>
        <dbReference type="Proteomes" id="UP000548476"/>
    </source>
</evidence>
<organism evidence="2 3">
    <name type="scientific">Phytomonospora endophytica</name>
    <dbReference type="NCBI Taxonomy" id="714109"/>
    <lineage>
        <taxon>Bacteria</taxon>
        <taxon>Bacillati</taxon>
        <taxon>Actinomycetota</taxon>
        <taxon>Actinomycetes</taxon>
        <taxon>Micromonosporales</taxon>
        <taxon>Micromonosporaceae</taxon>
        <taxon>Phytomonospora</taxon>
    </lineage>
</organism>
<dbReference type="EC" id="3.1.4.46" evidence="2"/>
<feature type="domain" description="GP-PDE" evidence="1">
    <location>
        <begin position="9"/>
        <end position="246"/>
    </location>
</feature>
<name>A0A841FSV4_9ACTN</name>
<evidence type="ECO:0000259" key="1">
    <source>
        <dbReference type="PROSITE" id="PS51704"/>
    </source>
</evidence>
<dbReference type="PANTHER" id="PTHR46211">
    <property type="entry name" value="GLYCEROPHOSPHORYL DIESTER PHOSPHODIESTERASE"/>
    <property type="match status" value="1"/>
</dbReference>
<dbReference type="PANTHER" id="PTHR46211:SF13">
    <property type="entry name" value="GLYCEROPHOSPHODIESTER PHOSPHODIESTERASE 1-RELATED"/>
    <property type="match status" value="1"/>
</dbReference>
<comment type="caution">
    <text evidence="2">The sequence shown here is derived from an EMBL/GenBank/DDBJ whole genome shotgun (WGS) entry which is preliminary data.</text>
</comment>
<gene>
    <name evidence="2" type="ORF">HNR73_002917</name>
</gene>
<dbReference type="Gene3D" id="3.20.20.190">
    <property type="entry name" value="Phosphatidylinositol (PI) phosphodiesterase"/>
    <property type="match status" value="1"/>
</dbReference>